<feature type="compositionally biased region" description="Pro residues" evidence="1">
    <location>
        <begin position="48"/>
        <end position="64"/>
    </location>
</feature>
<feature type="region of interest" description="Disordered" evidence="1">
    <location>
        <begin position="34"/>
        <end position="68"/>
    </location>
</feature>
<evidence type="ECO:0000256" key="1">
    <source>
        <dbReference type="SAM" id="MobiDB-lite"/>
    </source>
</evidence>
<evidence type="ECO:0008006" key="5">
    <source>
        <dbReference type="Google" id="ProtNLM"/>
    </source>
</evidence>
<keyword evidence="2" id="KW-0732">Signal</keyword>
<gene>
    <name evidence="3" type="ORF">GCM10009802_12130</name>
</gene>
<name>A0ABN2XN06_9ACTN</name>
<comment type="caution">
    <text evidence="3">The sequence shown here is derived from an EMBL/GenBank/DDBJ whole genome shotgun (WGS) entry which is preliminary data.</text>
</comment>
<dbReference type="EMBL" id="BAAAPF010000019">
    <property type="protein sequence ID" value="GAA2113407.1"/>
    <property type="molecule type" value="Genomic_DNA"/>
</dbReference>
<reference evidence="3 4" key="1">
    <citation type="journal article" date="2019" name="Int. J. Syst. Evol. Microbiol.">
        <title>The Global Catalogue of Microorganisms (GCM) 10K type strain sequencing project: providing services to taxonomists for standard genome sequencing and annotation.</title>
        <authorList>
            <consortium name="The Broad Institute Genomics Platform"/>
            <consortium name="The Broad Institute Genome Sequencing Center for Infectious Disease"/>
            <person name="Wu L."/>
            <person name="Ma J."/>
        </authorList>
    </citation>
    <scope>NUCLEOTIDE SEQUENCE [LARGE SCALE GENOMIC DNA]</scope>
    <source>
        <strain evidence="3 4">JCM 15481</strain>
    </source>
</reference>
<feature type="signal peptide" evidence="2">
    <location>
        <begin position="1"/>
        <end position="20"/>
    </location>
</feature>
<evidence type="ECO:0000256" key="2">
    <source>
        <dbReference type="SAM" id="SignalP"/>
    </source>
</evidence>
<evidence type="ECO:0000313" key="4">
    <source>
        <dbReference type="Proteomes" id="UP001500443"/>
    </source>
</evidence>
<keyword evidence="4" id="KW-1185">Reference proteome</keyword>
<protein>
    <recommendedName>
        <fullName evidence="5">Lipoprotein</fullName>
    </recommendedName>
</protein>
<organism evidence="3 4">
    <name type="scientific">Streptomyces synnematoformans</name>
    <dbReference type="NCBI Taxonomy" id="415721"/>
    <lineage>
        <taxon>Bacteria</taxon>
        <taxon>Bacillati</taxon>
        <taxon>Actinomycetota</taxon>
        <taxon>Actinomycetes</taxon>
        <taxon>Kitasatosporales</taxon>
        <taxon>Streptomycetaceae</taxon>
        <taxon>Streptomyces</taxon>
    </lineage>
</organism>
<evidence type="ECO:0000313" key="3">
    <source>
        <dbReference type="EMBL" id="GAA2113407.1"/>
    </source>
</evidence>
<feature type="chain" id="PRO_5045160898" description="Lipoprotein" evidence="2">
    <location>
        <begin position="21"/>
        <end position="234"/>
    </location>
</feature>
<accession>A0ABN2XN06</accession>
<proteinExistence type="predicted"/>
<dbReference type="RefSeq" id="WP_344288634.1">
    <property type="nucleotide sequence ID" value="NZ_BAAAPF010000019.1"/>
</dbReference>
<sequence length="234" mass="24431">MGRVRRGVAGVVLAAVAGLAGPVACGGGDGDVYRRGDGSAGGDAAAPSPSPSSDPLPRTPPAPEPQVVRSAEEVCDFAEPFEAGKVKAYLPGGPAYQGPGPHPAVLFKDDLAVDESEPPQLPGAWTADYADADAQLVVCQYDDWDHPSRKVGTCTYLGGANNTGDGEVDVHSARYVYRVFEARTGELVTKFALDGTTSPEETCPDSALYIADDFQLVTDEALADKLRPLVTGRR</sequence>
<dbReference type="Proteomes" id="UP001500443">
    <property type="component" value="Unassembled WGS sequence"/>
</dbReference>